<dbReference type="EMBL" id="JASSZA010000017">
    <property type="protein sequence ID" value="KAK2090055.1"/>
    <property type="molecule type" value="Genomic_DNA"/>
</dbReference>
<gene>
    <name evidence="2" type="ORF">P7K49_031311</name>
</gene>
<keyword evidence="3" id="KW-1185">Reference proteome</keyword>
<evidence type="ECO:0000256" key="1">
    <source>
        <dbReference type="SAM" id="MobiDB-lite"/>
    </source>
</evidence>
<dbReference type="Proteomes" id="UP001266305">
    <property type="component" value="Unassembled WGS sequence"/>
</dbReference>
<evidence type="ECO:0000313" key="2">
    <source>
        <dbReference type="EMBL" id="KAK2090055.1"/>
    </source>
</evidence>
<evidence type="ECO:0000313" key="3">
    <source>
        <dbReference type="Proteomes" id="UP001266305"/>
    </source>
</evidence>
<proteinExistence type="predicted"/>
<protein>
    <submittedName>
        <fullName evidence="2">Uncharacterized protein</fullName>
    </submittedName>
</protein>
<feature type="region of interest" description="Disordered" evidence="1">
    <location>
        <begin position="1"/>
        <end position="55"/>
    </location>
</feature>
<sequence>MIQYPPPAVQPSCASRGGLRDPPILVQQSSWVPSGAEPGSPLGEDVENNMANLKPYPAQHHPLLALGATLFSVGDRTLGASPRKTWDYKSPGQRQTPAPSDDCPVSH</sequence>
<name>A0ABQ9TZZ1_SAGOE</name>
<organism evidence="2 3">
    <name type="scientific">Saguinus oedipus</name>
    <name type="common">Cotton-top tamarin</name>
    <name type="synonym">Oedipomidas oedipus</name>
    <dbReference type="NCBI Taxonomy" id="9490"/>
    <lineage>
        <taxon>Eukaryota</taxon>
        <taxon>Metazoa</taxon>
        <taxon>Chordata</taxon>
        <taxon>Craniata</taxon>
        <taxon>Vertebrata</taxon>
        <taxon>Euteleostomi</taxon>
        <taxon>Mammalia</taxon>
        <taxon>Eutheria</taxon>
        <taxon>Euarchontoglires</taxon>
        <taxon>Primates</taxon>
        <taxon>Haplorrhini</taxon>
        <taxon>Platyrrhini</taxon>
        <taxon>Cebidae</taxon>
        <taxon>Callitrichinae</taxon>
        <taxon>Saguinus</taxon>
    </lineage>
</organism>
<reference evidence="2 3" key="1">
    <citation type="submission" date="2023-05" db="EMBL/GenBank/DDBJ databases">
        <title>B98-5 Cell Line De Novo Hybrid Assembly: An Optical Mapping Approach.</title>
        <authorList>
            <person name="Kananen K."/>
            <person name="Auerbach J.A."/>
            <person name="Kautto E."/>
            <person name="Blachly J.S."/>
        </authorList>
    </citation>
    <scope>NUCLEOTIDE SEQUENCE [LARGE SCALE GENOMIC DNA]</scope>
    <source>
        <strain evidence="2">B95-8</strain>
        <tissue evidence="2">Cell line</tissue>
    </source>
</reference>
<feature type="region of interest" description="Disordered" evidence="1">
    <location>
        <begin position="79"/>
        <end position="107"/>
    </location>
</feature>
<comment type="caution">
    <text evidence="2">The sequence shown here is derived from an EMBL/GenBank/DDBJ whole genome shotgun (WGS) entry which is preliminary data.</text>
</comment>
<accession>A0ABQ9TZZ1</accession>